<sequence>MKFRPMMLINWQSRFWRKPGQRGKLGAAARSLLRSRKNIAAIARLIRILKSSAIFLILMIPIS</sequence>
<evidence type="ECO:0000313" key="3">
    <source>
        <dbReference type="Proteomes" id="UP000193077"/>
    </source>
</evidence>
<keyword evidence="1" id="KW-0472">Membrane</keyword>
<proteinExistence type="predicted"/>
<gene>
    <name evidence="2" type="ORF">TRL7639_00134</name>
</gene>
<dbReference type="EMBL" id="FWFO01000001">
    <property type="protein sequence ID" value="SLN12790.1"/>
    <property type="molecule type" value="Genomic_DNA"/>
</dbReference>
<keyword evidence="3" id="KW-1185">Reference proteome</keyword>
<dbReference type="Proteomes" id="UP000193077">
    <property type="component" value="Unassembled WGS sequence"/>
</dbReference>
<organism evidence="2 3">
    <name type="scientific">Falsiruegeria litorea R37</name>
    <dbReference type="NCBI Taxonomy" id="1200284"/>
    <lineage>
        <taxon>Bacteria</taxon>
        <taxon>Pseudomonadati</taxon>
        <taxon>Pseudomonadota</taxon>
        <taxon>Alphaproteobacteria</taxon>
        <taxon>Rhodobacterales</taxon>
        <taxon>Roseobacteraceae</taxon>
        <taxon>Falsiruegeria</taxon>
    </lineage>
</organism>
<evidence type="ECO:0000313" key="2">
    <source>
        <dbReference type="EMBL" id="SLN12790.1"/>
    </source>
</evidence>
<dbReference type="AlphaFoldDB" id="A0A1Y5RAB5"/>
<name>A0A1Y5RAB5_9RHOB</name>
<accession>A0A1Y5RAB5</accession>
<evidence type="ECO:0000256" key="1">
    <source>
        <dbReference type="SAM" id="Phobius"/>
    </source>
</evidence>
<reference evidence="2 3" key="1">
    <citation type="submission" date="2017-03" db="EMBL/GenBank/DDBJ databases">
        <authorList>
            <person name="Afonso C.L."/>
            <person name="Miller P.J."/>
            <person name="Scott M.A."/>
            <person name="Spackman E."/>
            <person name="Goraichik I."/>
            <person name="Dimitrov K.M."/>
            <person name="Suarez D.L."/>
            <person name="Swayne D.E."/>
        </authorList>
    </citation>
    <scope>NUCLEOTIDE SEQUENCE [LARGE SCALE GENOMIC DNA]</scope>
    <source>
        <strain evidence="2 3">CECT 7639</strain>
    </source>
</reference>
<protein>
    <submittedName>
        <fullName evidence="2">Uncharacterized protein</fullName>
    </submittedName>
</protein>
<feature type="transmembrane region" description="Helical" evidence="1">
    <location>
        <begin position="39"/>
        <end position="62"/>
    </location>
</feature>
<keyword evidence="1" id="KW-1133">Transmembrane helix</keyword>
<keyword evidence="1" id="KW-0812">Transmembrane</keyword>